<dbReference type="InterPro" id="IPR007742">
    <property type="entry name" value="NosD_dom"/>
</dbReference>
<keyword evidence="1" id="KW-0677">Repeat</keyword>
<protein>
    <submittedName>
        <fullName evidence="7">Cell surface protein</fullName>
    </submittedName>
</protein>
<feature type="domain" description="Right handed beta helix" evidence="5">
    <location>
        <begin position="107"/>
        <end position="257"/>
    </location>
</feature>
<accession>H5SPT6</accession>
<evidence type="ECO:0000259" key="4">
    <source>
        <dbReference type="Pfam" id="PF05048"/>
    </source>
</evidence>
<dbReference type="InterPro" id="IPR051550">
    <property type="entry name" value="SCF-Subunits/Alg-Epimerases"/>
</dbReference>
<keyword evidence="3" id="KW-0812">Transmembrane</keyword>
<dbReference type="AlphaFoldDB" id="H5SPT6"/>
<evidence type="ECO:0000256" key="1">
    <source>
        <dbReference type="ARBA" id="ARBA00022737"/>
    </source>
</evidence>
<reference evidence="7" key="1">
    <citation type="journal article" date="2005" name="Environ. Microbiol.">
        <title>Genetic and functional properties of uncultivated thermophilic crenarchaeotes from a subsurface gold mine as revealed by analysis of genome fragments.</title>
        <authorList>
            <person name="Nunoura T."/>
            <person name="Hirayama H."/>
            <person name="Takami H."/>
            <person name="Oida H."/>
            <person name="Nishi S."/>
            <person name="Shimamura S."/>
            <person name="Suzuki Y."/>
            <person name="Inagaki F."/>
            <person name="Takai K."/>
            <person name="Nealson K.H."/>
            <person name="Horikoshi K."/>
        </authorList>
    </citation>
    <scope>NUCLEOTIDE SEQUENCE</scope>
</reference>
<dbReference type="PANTHER" id="PTHR22990:SF15">
    <property type="entry name" value="F-BOX ONLY PROTEIN 10"/>
    <property type="match status" value="1"/>
</dbReference>
<dbReference type="EMBL" id="AP011740">
    <property type="protein sequence ID" value="BAL56210.1"/>
    <property type="molecule type" value="Genomic_DNA"/>
</dbReference>
<proteinExistence type="predicted"/>
<keyword evidence="3" id="KW-1133">Transmembrane helix</keyword>
<name>H5SPT6_9BACT</name>
<dbReference type="InterPro" id="IPR039448">
    <property type="entry name" value="Beta_helix"/>
</dbReference>
<organism evidence="7">
    <name type="scientific">uncultured Acetothermia bacterium</name>
    <dbReference type="NCBI Taxonomy" id="236499"/>
    <lineage>
        <taxon>Bacteria</taxon>
        <taxon>Candidatus Bipolaricaulota</taxon>
        <taxon>environmental samples</taxon>
    </lineage>
</organism>
<dbReference type="SMART" id="SM00710">
    <property type="entry name" value="PbH1"/>
    <property type="match status" value="8"/>
</dbReference>
<dbReference type="Gene3D" id="2.160.20.10">
    <property type="entry name" value="Single-stranded right-handed beta-helix, Pectin lyase-like"/>
    <property type="match status" value="2"/>
</dbReference>
<gene>
    <name evidence="6" type="ORF">HGMM_F35B12C24</name>
    <name evidence="7" type="ORF">HGMM_F54G04C13</name>
</gene>
<feature type="domain" description="Periplasmic copper-binding protein NosD beta helix" evidence="4">
    <location>
        <begin position="258"/>
        <end position="353"/>
    </location>
</feature>
<reference evidence="7" key="2">
    <citation type="journal article" date="2012" name="PLoS ONE">
        <title>A Deeply Branching Thermophilic Bacterium with an Ancient Acetyl-CoA Pathway Dominates a Subsurface Ecosystem.</title>
        <authorList>
            <person name="Takami H."/>
            <person name="Noguchi H."/>
            <person name="Takaki Y."/>
            <person name="Uchiyama I."/>
            <person name="Toyoda A."/>
            <person name="Nishi S."/>
            <person name="Chee G.-J."/>
            <person name="Arai W."/>
            <person name="Nunoura T."/>
            <person name="Itoh T."/>
            <person name="Hattori M."/>
            <person name="Takai K."/>
        </authorList>
    </citation>
    <scope>NUCLEOTIDE SEQUENCE</scope>
</reference>
<evidence type="ECO:0000313" key="7">
    <source>
        <dbReference type="EMBL" id="BAL58172.1"/>
    </source>
</evidence>
<evidence type="ECO:0000313" key="6">
    <source>
        <dbReference type="EMBL" id="BAL56210.1"/>
    </source>
</evidence>
<feature type="transmembrane region" description="Helical" evidence="3">
    <location>
        <begin position="7"/>
        <end position="26"/>
    </location>
</feature>
<evidence type="ECO:0000256" key="2">
    <source>
        <dbReference type="SAM" id="MobiDB-lite"/>
    </source>
</evidence>
<dbReference type="EMBL" id="AP011795">
    <property type="protein sequence ID" value="BAL58172.1"/>
    <property type="molecule type" value="Genomic_DNA"/>
</dbReference>
<dbReference type="Pfam" id="PF05048">
    <property type="entry name" value="NosD"/>
    <property type="match status" value="1"/>
</dbReference>
<evidence type="ECO:0000259" key="5">
    <source>
        <dbReference type="Pfam" id="PF13229"/>
    </source>
</evidence>
<dbReference type="SUPFAM" id="SSF51126">
    <property type="entry name" value="Pectin lyase-like"/>
    <property type="match status" value="2"/>
</dbReference>
<dbReference type="Pfam" id="PF13229">
    <property type="entry name" value="Beta_helix"/>
    <property type="match status" value="1"/>
</dbReference>
<keyword evidence="3" id="KW-0472">Membrane</keyword>
<dbReference type="InterPro" id="IPR006626">
    <property type="entry name" value="PbH1"/>
</dbReference>
<dbReference type="InterPro" id="IPR012334">
    <property type="entry name" value="Pectin_lyas_fold"/>
</dbReference>
<sequence>MRVTNVQLFKTLVVLPIILVILTLGLKTQIDSPSIVIRPEGQGPILKVPQEYQTIQAAVDAAPPHATIEVAPGIYPENLLLYKSVWLKGAGAEQTVIKAAREGLPTILIVPSGASISGFTIIGAQRAYGVQIYGEAVANILRAVVTGNSRGGIRVLGHGSTTIKDSIIRDNDLYGIVLEHVGIREMPGLSTAWVERNQISGHKEFGVFIMNAYDIFITGNMLRDNERGGIWLTDAYRIWILRNDVTRSPRGAAISGDGVSFMSSDHEVIIAGNTLQNNQAGVSMLNIAAVKLYGNRIVENQQEGISVLGFAIEAQMEVELGENTVLDNGTYGMLVQSLSVVKRCSKNLVSGNRGGDYMIYGSPPQPSPELKQKCEGS</sequence>
<dbReference type="InterPro" id="IPR011050">
    <property type="entry name" value="Pectin_lyase_fold/virulence"/>
</dbReference>
<dbReference type="PANTHER" id="PTHR22990">
    <property type="entry name" value="F-BOX ONLY PROTEIN"/>
    <property type="match status" value="1"/>
</dbReference>
<evidence type="ECO:0000256" key="3">
    <source>
        <dbReference type="SAM" id="Phobius"/>
    </source>
</evidence>
<feature type="region of interest" description="Disordered" evidence="2">
    <location>
        <begin position="357"/>
        <end position="377"/>
    </location>
</feature>